<evidence type="ECO:0000256" key="3">
    <source>
        <dbReference type="ARBA" id="ARBA00022679"/>
    </source>
</evidence>
<keyword evidence="3" id="KW-0808">Transferase</keyword>
<dbReference type="InterPro" id="IPR009695">
    <property type="entry name" value="Diacylglyc_glucosyltr_N"/>
</dbReference>
<dbReference type="Gene3D" id="3.40.50.2000">
    <property type="entry name" value="Glycogen Phosphorylase B"/>
    <property type="match status" value="2"/>
</dbReference>
<keyword evidence="2" id="KW-0328">Glycosyltransferase</keyword>
<gene>
    <name evidence="5" type="ORF">TeGR_g7185</name>
</gene>
<evidence type="ECO:0000313" key="5">
    <source>
        <dbReference type="EMBL" id="GMI31110.1"/>
    </source>
</evidence>
<evidence type="ECO:0000259" key="4">
    <source>
        <dbReference type="Pfam" id="PF06925"/>
    </source>
</evidence>
<dbReference type="PANTHER" id="PTHR43025">
    <property type="entry name" value="MONOGALACTOSYLDIACYLGLYCEROL SYNTHASE"/>
    <property type="match status" value="1"/>
</dbReference>
<protein>
    <recommendedName>
        <fullName evidence="4">Diacylglycerol glucosyltransferase N-terminal domain-containing protein</fullName>
    </recommendedName>
</protein>
<dbReference type="SUPFAM" id="SSF53756">
    <property type="entry name" value="UDP-Glycosyltransferase/glycogen phosphorylase"/>
    <property type="match status" value="1"/>
</dbReference>
<dbReference type="Proteomes" id="UP001165060">
    <property type="component" value="Unassembled WGS sequence"/>
</dbReference>
<evidence type="ECO:0000256" key="1">
    <source>
        <dbReference type="ARBA" id="ARBA00006962"/>
    </source>
</evidence>
<dbReference type="Pfam" id="PF06925">
    <property type="entry name" value="MGDG_synth"/>
    <property type="match status" value="1"/>
</dbReference>
<dbReference type="PANTHER" id="PTHR43025:SF3">
    <property type="entry name" value="MONOGALACTOSYLDIACYLGLYCEROL SYNTHASE 1, CHLOROPLASTIC"/>
    <property type="match status" value="1"/>
</dbReference>
<dbReference type="InterPro" id="IPR050519">
    <property type="entry name" value="Glycosyltransf_28_UgtP"/>
</dbReference>
<reference evidence="5 6" key="1">
    <citation type="journal article" date="2023" name="Commun. Biol.">
        <title>Genome analysis of Parmales, the sister group of diatoms, reveals the evolutionary specialization of diatoms from phago-mixotrophs to photoautotrophs.</title>
        <authorList>
            <person name="Ban H."/>
            <person name="Sato S."/>
            <person name="Yoshikawa S."/>
            <person name="Yamada K."/>
            <person name="Nakamura Y."/>
            <person name="Ichinomiya M."/>
            <person name="Sato N."/>
            <person name="Blanc-Mathieu R."/>
            <person name="Endo H."/>
            <person name="Kuwata A."/>
            <person name="Ogata H."/>
        </authorList>
    </citation>
    <scope>NUCLEOTIDE SEQUENCE [LARGE SCALE GENOMIC DNA]</scope>
</reference>
<feature type="domain" description="Diacylglycerol glucosyltransferase N-terminal" evidence="4">
    <location>
        <begin position="14"/>
        <end position="184"/>
    </location>
</feature>
<evidence type="ECO:0000256" key="2">
    <source>
        <dbReference type="ARBA" id="ARBA00022676"/>
    </source>
</evidence>
<proteinExistence type="inferred from homology"/>
<organism evidence="5 6">
    <name type="scientific">Tetraparma gracilis</name>
    <dbReference type="NCBI Taxonomy" id="2962635"/>
    <lineage>
        <taxon>Eukaryota</taxon>
        <taxon>Sar</taxon>
        <taxon>Stramenopiles</taxon>
        <taxon>Ochrophyta</taxon>
        <taxon>Bolidophyceae</taxon>
        <taxon>Parmales</taxon>
        <taxon>Triparmaceae</taxon>
        <taxon>Tetraparma</taxon>
    </lineage>
</organism>
<comment type="similarity">
    <text evidence="1">Belongs to the glycosyltransferase 28 family.</text>
</comment>
<dbReference type="EMBL" id="BRYB01000489">
    <property type="protein sequence ID" value="GMI31110.1"/>
    <property type="molecule type" value="Genomic_DNA"/>
</dbReference>
<comment type="caution">
    <text evidence="5">The sequence shown here is derived from an EMBL/GenBank/DDBJ whole genome shotgun (WGS) entry which is preliminary data.</text>
</comment>
<sequence length="397" mass="44319">MKIMFMSADTGGGHRASSMALAAQFLKLDPSIQYELYDIWTKHGVWPYSSLVDSYTYLSARPRKWRFLYHLSNSAPYCAFMNWNSNITGYRKVRRALKEINPDAIVSVHPTMTNTPQLVVRSIRKETGKRIPIFTVVTDLGSGHATWFTRRMEKIFVASGRMEKLARWRGWCSRDQIVNTGLPIRPEFGERAAAMGPVGSPERTSYQKTMRSTLGVADADKPMCLIMGGGEGVGSLGPLVDSVYARLARDGVDATLLVVCGRNEELRAGLETKDWAAVQAPETGRVRKCPRFCPLLPLSRFVRERSKPPAPFLTLTTSLAGNVQVVVEEKFGDYRRDPGDGAKVISAWLRDENLLEEMSRNSARNGHPSAAADISKTIYERVVEVKNENEAEGVRGR</sequence>
<accession>A0ABQ6MRY0</accession>
<keyword evidence="6" id="KW-1185">Reference proteome</keyword>
<name>A0ABQ6MRY0_9STRA</name>
<evidence type="ECO:0000313" key="6">
    <source>
        <dbReference type="Proteomes" id="UP001165060"/>
    </source>
</evidence>